<feature type="compositionally biased region" description="Basic and acidic residues" evidence="1">
    <location>
        <begin position="205"/>
        <end position="221"/>
    </location>
</feature>
<evidence type="ECO:0000313" key="2">
    <source>
        <dbReference type="EMBL" id="KZO91759.1"/>
    </source>
</evidence>
<dbReference type="OrthoDB" id="10658166at2759"/>
<evidence type="ECO:0000256" key="1">
    <source>
        <dbReference type="SAM" id="MobiDB-lite"/>
    </source>
</evidence>
<keyword evidence="3" id="KW-1185">Reference proteome</keyword>
<protein>
    <submittedName>
        <fullName evidence="2">Uncharacterized protein</fullName>
    </submittedName>
</protein>
<gene>
    <name evidence="2" type="ORF">CALVIDRAFT_567927</name>
</gene>
<feature type="region of interest" description="Disordered" evidence="1">
    <location>
        <begin position="117"/>
        <end position="241"/>
    </location>
</feature>
<feature type="compositionally biased region" description="Low complexity" evidence="1">
    <location>
        <begin position="117"/>
        <end position="133"/>
    </location>
</feature>
<sequence length="241" mass="26532">MFSSLLGSSRSSRNSMASSQSSSSGKSSEPKRRLRLFRRRKDEQRAQSMDDSLPMPAFPESFRSQPPVYAPTPSLFLDRPEDVQEALARLRDSPYSASQRSLRTVPRVALLPSASSVALGSSSSYGSSHPYSHLPEEEDEEDLPPPSRPWSDGGHRSPRVLPPLPRAASSASLLTPSSSSSSHFSHASTPSRSSYGGFASPEPQDFLRPEERLALRRRYDDATLGMAPWEPRQGAGSYYFQ</sequence>
<evidence type="ECO:0000313" key="3">
    <source>
        <dbReference type="Proteomes" id="UP000076738"/>
    </source>
</evidence>
<feature type="compositionally biased region" description="Low complexity" evidence="1">
    <location>
        <begin position="1"/>
        <end position="27"/>
    </location>
</feature>
<organism evidence="2 3">
    <name type="scientific">Calocera viscosa (strain TUFC12733)</name>
    <dbReference type="NCBI Taxonomy" id="1330018"/>
    <lineage>
        <taxon>Eukaryota</taxon>
        <taxon>Fungi</taxon>
        <taxon>Dikarya</taxon>
        <taxon>Basidiomycota</taxon>
        <taxon>Agaricomycotina</taxon>
        <taxon>Dacrymycetes</taxon>
        <taxon>Dacrymycetales</taxon>
        <taxon>Dacrymycetaceae</taxon>
        <taxon>Calocera</taxon>
    </lineage>
</organism>
<reference evidence="2 3" key="1">
    <citation type="journal article" date="2016" name="Mol. Biol. Evol.">
        <title>Comparative Genomics of Early-Diverging Mushroom-Forming Fungi Provides Insights into the Origins of Lignocellulose Decay Capabilities.</title>
        <authorList>
            <person name="Nagy L.G."/>
            <person name="Riley R."/>
            <person name="Tritt A."/>
            <person name="Adam C."/>
            <person name="Daum C."/>
            <person name="Floudas D."/>
            <person name="Sun H."/>
            <person name="Yadav J.S."/>
            <person name="Pangilinan J."/>
            <person name="Larsson K.H."/>
            <person name="Matsuura K."/>
            <person name="Barry K."/>
            <person name="Labutti K."/>
            <person name="Kuo R."/>
            <person name="Ohm R.A."/>
            <person name="Bhattacharya S.S."/>
            <person name="Shirouzu T."/>
            <person name="Yoshinaga Y."/>
            <person name="Martin F.M."/>
            <person name="Grigoriev I.V."/>
            <person name="Hibbett D.S."/>
        </authorList>
    </citation>
    <scope>NUCLEOTIDE SEQUENCE [LARGE SCALE GENOMIC DNA]</scope>
    <source>
        <strain evidence="2 3">TUFC12733</strain>
    </source>
</reference>
<dbReference type="EMBL" id="KV417318">
    <property type="protein sequence ID" value="KZO91759.1"/>
    <property type="molecule type" value="Genomic_DNA"/>
</dbReference>
<accession>A0A167HLN0</accession>
<feature type="region of interest" description="Disordered" evidence="1">
    <location>
        <begin position="1"/>
        <end position="75"/>
    </location>
</feature>
<name>A0A167HLN0_CALVF</name>
<feature type="compositionally biased region" description="Low complexity" evidence="1">
    <location>
        <begin position="166"/>
        <end position="194"/>
    </location>
</feature>
<dbReference type="AlphaFoldDB" id="A0A167HLN0"/>
<proteinExistence type="predicted"/>
<dbReference type="Proteomes" id="UP000076738">
    <property type="component" value="Unassembled WGS sequence"/>
</dbReference>